<organism evidence="3 4">
    <name type="scientific">Priestia koreensis</name>
    <dbReference type="NCBI Taxonomy" id="284581"/>
    <lineage>
        <taxon>Bacteria</taxon>
        <taxon>Bacillati</taxon>
        <taxon>Bacillota</taxon>
        <taxon>Bacilli</taxon>
        <taxon>Bacillales</taxon>
        <taxon>Bacillaceae</taxon>
        <taxon>Priestia</taxon>
    </lineage>
</organism>
<dbReference type="PANTHER" id="PTHR11820:SF114">
    <property type="entry name" value="4-HYDROXYPHENYLACETATE CATABOLISM PROTEIN"/>
    <property type="match status" value="1"/>
</dbReference>
<evidence type="ECO:0000313" key="3">
    <source>
        <dbReference type="EMBL" id="KOO46082.1"/>
    </source>
</evidence>
<dbReference type="InterPro" id="IPR012686">
    <property type="entry name" value="HPA_isomer/decarb_N"/>
</dbReference>
<dbReference type="RefSeq" id="WP_053401145.1">
    <property type="nucleotide sequence ID" value="NZ_LILC01000013.1"/>
</dbReference>
<dbReference type="SUPFAM" id="SSF56529">
    <property type="entry name" value="FAH"/>
    <property type="match status" value="1"/>
</dbReference>
<dbReference type="Gene3D" id="3.90.850.10">
    <property type="entry name" value="Fumarylacetoacetase-like, C-terminal domain"/>
    <property type="match status" value="1"/>
</dbReference>
<name>A0A0M0L5E9_9BACI</name>
<dbReference type="GO" id="GO:0046872">
    <property type="term" value="F:metal ion binding"/>
    <property type="evidence" value="ECO:0007669"/>
    <property type="project" value="UniProtKB-KW"/>
</dbReference>
<dbReference type="Proteomes" id="UP000037558">
    <property type="component" value="Unassembled WGS sequence"/>
</dbReference>
<keyword evidence="4" id="KW-1185">Reference proteome</keyword>
<dbReference type="GO" id="GO:0018800">
    <property type="term" value="F:5-oxopent-3-ene-1,2,5-tricarboxylate decarboxylase activity"/>
    <property type="evidence" value="ECO:0007669"/>
    <property type="project" value="InterPro"/>
</dbReference>
<dbReference type="Pfam" id="PF01557">
    <property type="entry name" value="FAA_hydrolase"/>
    <property type="match status" value="1"/>
</dbReference>
<sequence length="258" mass="28389">MKNIRIKLTGSPTLKEASIHQDFHSITLSTQTIQLENLICDPPVHGTVYGTLLNYKGELEALGDQVHNAPYQKPPVAPVLYIKPVNTLSGMHHSIPLPADATHLSVGAALAVVFNETASNVTEQKALDYVLGYTIANDVSIPHDMYFRPAIKQKARDGFCPIGPYIILKEHVKDPDHLTVRVFVNGELKQENTTANLIRSVSKLISDVSSFMTFYKGDVLLIGVPENKPLVQNGDVVRIELEGIGYLENVVQLEEVKG</sequence>
<accession>A0A0M0L5E9</accession>
<keyword evidence="3" id="KW-0413">Isomerase</keyword>
<dbReference type="EMBL" id="LILC01000013">
    <property type="protein sequence ID" value="KOO46082.1"/>
    <property type="molecule type" value="Genomic_DNA"/>
</dbReference>
<comment type="caution">
    <text evidence="3">The sequence shown here is derived from an EMBL/GenBank/DDBJ whole genome shotgun (WGS) entry which is preliminary data.</text>
</comment>
<dbReference type="PATRIC" id="fig|284581.3.peg.1947"/>
<dbReference type="InterPro" id="IPR036663">
    <property type="entry name" value="Fumarylacetoacetase_C_sf"/>
</dbReference>
<dbReference type="GO" id="GO:0008704">
    <property type="term" value="F:5-carboxymethyl-2-hydroxymuconate delta-isomerase activity"/>
    <property type="evidence" value="ECO:0007669"/>
    <property type="project" value="InterPro"/>
</dbReference>
<proteinExistence type="predicted"/>
<evidence type="ECO:0000259" key="2">
    <source>
        <dbReference type="Pfam" id="PF01557"/>
    </source>
</evidence>
<dbReference type="PANTHER" id="PTHR11820">
    <property type="entry name" value="ACYLPYRUVASE"/>
    <property type="match status" value="1"/>
</dbReference>
<gene>
    <name evidence="3" type="ORF">AMD01_09395</name>
</gene>
<protein>
    <submittedName>
        <fullName evidence="3">4-hydroxyphenylacetate isomerase</fullName>
    </submittedName>
</protein>
<dbReference type="InterPro" id="IPR011234">
    <property type="entry name" value="Fumarylacetoacetase-like_C"/>
</dbReference>
<evidence type="ECO:0000256" key="1">
    <source>
        <dbReference type="ARBA" id="ARBA00022723"/>
    </source>
</evidence>
<dbReference type="STRING" id="284581.AMD01_09395"/>
<feature type="domain" description="Fumarylacetoacetase-like C-terminal" evidence="2">
    <location>
        <begin position="47"/>
        <end position="251"/>
    </location>
</feature>
<keyword evidence="1" id="KW-0479">Metal-binding</keyword>
<evidence type="ECO:0000313" key="4">
    <source>
        <dbReference type="Proteomes" id="UP000037558"/>
    </source>
</evidence>
<reference evidence="4" key="1">
    <citation type="submission" date="2015-08" db="EMBL/GenBank/DDBJ databases">
        <title>Fjat-14210 dsm16467.</title>
        <authorList>
            <person name="Liu B."/>
            <person name="Wang J."/>
            <person name="Zhu Y."/>
            <person name="Liu G."/>
            <person name="Chen Q."/>
            <person name="Chen Z."/>
            <person name="Lan J."/>
            <person name="Che J."/>
            <person name="Ge C."/>
            <person name="Shi H."/>
            <person name="Pan Z."/>
            <person name="Liu X."/>
        </authorList>
    </citation>
    <scope>NUCLEOTIDE SEQUENCE [LARGE SCALE GENOMIC DNA]</scope>
    <source>
        <strain evidence="4">DSM 16467</strain>
    </source>
</reference>
<dbReference type="NCBIfam" id="TIGR02305">
    <property type="entry name" value="HpaG-N-term"/>
    <property type="match status" value="1"/>
</dbReference>
<dbReference type="AlphaFoldDB" id="A0A0M0L5E9"/>
<dbReference type="OrthoDB" id="9805307at2"/>